<dbReference type="RefSeq" id="WP_345375366.1">
    <property type="nucleotide sequence ID" value="NZ_BAABLM010000003.1"/>
</dbReference>
<evidence type="ECO:0000313" key="3">
    <source>
        <dbReference type="Proteomes" id="UP001501295"/>
    </source>
</evidence>
<reference evidence="3" key="1">
    <citation type="journal article" date="2019" name="Int. J. Syst. Evol. Microbiol.">
        <title>The Global Catalogue of Microorganisms (GCM) 10K type strain sequencing project: providing services to taxonomists for standard genome sequencing and annotation.</title>
        <authorList>
            <consortium name="The Broad Institute Genomics Platform"/>
            <consortium name="The Broad Institute Genome Sequencing Center for Infectious Disease"/>
            <person name="Wu L."/>
            <person name="Ma J."/>
        </authorList>
    </citation>
    <scope>NUCLEOTIDE SEQUENCE [LARGE SCALE GENOMIC DNA]</scope>
    <source>
        <strain evidence="3">JCM 18956</strain>
    </source>
</reference>
<evidence type="ECO:0000313" key="2">
    <source>
        <dbReference type="EMBL" id="GAA4673034.1"/>
    </source>
</evidence>
<dbReference type="Proteomes" id="UP001501295">
    <property type="component" value="Unassembled WGS sequence"/>
</dbReference>
<dbReference type="EMBL" id="BAABLM010000003">
    <property type="protein sequence ID" value="GAA4673034.1"/>
    <property type="molecule type" value="Genomic_DNA"/>
</dbReference>
<protein>
    <recommendedName>
        <fullName evidence="4">Calx-beta domain-containing protein</fullName>
    </recommendedName>
</protein>
<evidence type="ECO:0000256" key="1">
    <source>
        <dbReference type="SAM" id="MobiDB-lite"/>
    </source>
</evidence>
<feature type="region of interest" description="Disordered" evidence="1">
    <location>
        <begin position="144"/>
        <end position="168"/>
    </location>
</feature>
<sequence length="168" mass="17378">MVLTAGCNFISPQTTTEHYEASDGTSIDVGKIEVRNAMVFTDDSGETASLSVTVLNTGDSTASVGFQYTSSVAGDTTETVSVPANGQTRRGTQGGDKQIILSDIDKKPGTLLKVFIQSGDTTGKTLSIPVLDGSFSQYKTLLPSPSPISTPTATPLISTPTATTTPTP</sequence>
<accession>A0ABP8VXL0</accession>
<gene>
    <name evidence="2" type="ORF">GCM10025780_16540</name>
</gene>
<proteinExistence type="predicted"/>
<keyword evidence="3" id="KW-1185">Reference proteome</keyword>
<comment type="caution">
    <text evidence="2">The sequence shown here is derived from an EMBL/GenBank/DDBJ whole genome shotgun (WGS) entry which is preliminary data.</text>
</comment>
<organism evidence="2 3">
    <name type="scientific">Frondihabitans cladoniiphilus</name>
    <dbReference type="NCBI Taxonomy" id="715785"/>
    <lineage>
        <taxon>Bacteria</taxon>
        <taxon>Bacillati</taxon>
        <taxon>Actinomycetota</taxon>
        <taxon>Actinomycetes</taxon>
        <taxon>Micrococcales</taxon>
        <taxon>Microbacteriaceae</taxon>
        <taxon>Frondihabitans</taxon>
    </lineage>
</organism>
<name>A0ABP8VXL0_9MICO</name>
<evidence type="ECO:0008006" key="4">
    <source>
        <dbReference type="Google" id="ProtNLM"/>
    </source>
</evidence>